<dbReference type="InterPro" id="IPR012337">
    <property type="entry name" value="RNaseH-like_sf"/>
</dbReference>
<dbReference type="PANTHER" id="PTHR30231">
    <property type="entry name" value="DNA POLYMERASE III SUBUNIT EPSILON"/>
    <property type="match status" value="1"/>
</dbReference>
<dbReference type="RefSeq" id="WP_149609759.1">
    <property type="nucleotide sequence ID" value="NZ_VTUX01000001.1"/>
</dbReference>
<dbReference type="PANTHER" id="PTHR30231:SF4">
    <property type="entry name" value="PROTEIN NEN2"/>
    <property type="match status" value="1"/>
</dbReference>
<dbReference type="Gene3D" id="3.30.420.10">
    <property type="entry name" value="Ribonuclease H-like superfamily/Ribonuclease H"/>
    <property type="match status" value="1"/>
</dbReference>
<feature type="domain" description="Exonuclease" evidence="4">
    <location>
        <begin position="39"/>
        <end position="212"/>
    </location>
</feature>
<reference evidence="5 6" key="1">
    <citation type="submission" date="2019-09" db="EMBL/GenBank/DDBJ databases">
        <authorList>
            <person name="Chen X.-Y."/>
        </authorList>
    </citation>
    <scope>NUCLEOTIDE SEQUENCE [LARGE SCALE GENOMIC DNA]</scope>
    <source>
        <strain evidence="5 6">NY5</strain>
    </source>
</reference>
<gene>
    <name evidence="5" type="ORF">F0M18_02310</name>
</gene>
<dbReference type="CDD" id="cd06127">
    <property type="entry name" value="DEDDh"/>
    <property type="match status" value="1"/>
</dbReference>
<organism evidence="5 6">
    <name type="scientific">Pseudohalioglobus sediminis</name>
    <dbReference type="NCBI Taxonomy" id="2606449"/>
    <lineage>
        <taxon>Bacteria</taxon>
        <taxon>Pseudomonadati</taxon>
        <taxon>Pseudomonadota</taxon>
        <taxon>Gammaproteobacteria</taxon>
        <taxon>Cellvibrionales</taxon>
        <taxon>Halieaceae</taxon>
        <taxon>Pseudohalioglobus</taxon>
    </lineage>
</organism>
<dbReference type="GO" id="GO:0003676">
    <property type="term" value="F:nucleic acid binding"/>
    <property type="evidence" value="ECO:0007669"/>
    <property type="project" value="InterPro"/>
</dbReference>
<dbReference type="GO" id="GO:0006259">
    <property type="term" value="P:DNA metabolic process"/>
    <property type="evidence" value="ECO:0007669"/>
    <property type="project" value="UniProtKB-ARBA"/>
</dbReference>
<keyword evidence="1" id="KW-0540">Nuclease</keyword>
<evidence type="ECO:0000256" key="3">
    <source>
        <dbReference type="ARBA" id="ARBA00022839"/>
    </source>
</evidence>
<name>A0A5B0X4I0_9GAMM</name>
<evidence type="ECO:0000256" key="1">
    <source>
        <dbReference type="ARBA" id="ARBA00022722"/>
    </source>
</evidence>
<dbReference type="InterPro" id="IPR013520">
    <property type="entry name" value="Ribonucl_H"/>
</dbReference>
<evidence type="ECO:0000256" key="2">
    <source>
        <dbReference type="ARBA" id="ARBA00022801"/>
    </source>
</evidence>
<evidence type="ECO:0000259" key="4">
    <source>
        <dbReference type="SMART" id="SM00479"/>
    </source>
</evidence>
<dbReference type="GO" id="GO:0005829">
    <property type="term" value="C:cytosol"/>
    <property type="evidence" value="ECO:0007669"/>
    <property type="project" value="TreeGrafter"/>
</dbReference>
<dbReference type="Proteomes" id="UP000323708">
    <property type="component" value="Unassembled WGS sequence"/>
</dbReference>
<keyword evidence="3 5" id="KW-0269">Exonuclease</keyword>
<dbReference type="AlphaFoldDB" id="A0A5B0X4I0"/>
<sequence>MWRLRLRRLMYQRRIAGTALQRCWQAPLPSTSSDWRAVSFLVADAEMSSLDANTGELLSVGWVVVEQGGIMLSSAQHHLIKAENSVGQSATIHNLRDHDLLDADTKDRVLGEFLQVAAGKVLVFHNAALDMAFLNKISRREFDAPIMMPVVDTLLQEEKLLRRRDKPIKPGELRLQACRDRYGLPHFHGHNALLDALSTAELLIALASRRSAGQSLTLGQLL</sequence>
<dbReference type="SMART" id="SM00479">
    <property type="entry name" value="EXOIII"/>
    <property type="match status" value="1"/>
</dbReference>
<keyword evidence="2" id="KW-0378">Hydrolase</keyword>
<evidence type="ECO:0000313" key="6">
    <source>
        <dbReference type="Proteomes" id="UP000323708"/>
    </source>
</evidence>
<proteinExistence type="predicted"/>
<evidence type="ECO:0000313" key="5">
    <source>
        <dbReference type="EMBL" id="KAA1194290.1"/>
    </source>
</evidence>
<dbReference type="SUPFAM" id="SSF53098">
    <property type="entry name" value="Ribonuclease H-like"/>
    <property type="match status" value="1"/>
</dbReference>
<keyword evidence="6" id="KW-1185">Reference proteome</keyword>
<dbReference type="EMBL" id="VTUX01000001">
    <property type="protein sequence ID" value="KAA1194290.1"/>
    <property type="molecule type" value="Genomic_DNA"/>
</dbReference>
<dbReference type="InterPro" id="IPR036397">
    <property type="entry name" value="RNaseH_sf"/>
</dbReference>
<dbReference type="Pfam" id="PF00929">
    <property type="entry name" value="RNase_T"/>
    <property type="match status" value="1"/>
</dbReference>
<protein>
    <submittedName>
        <fullName evidence="5">3'-5' exonuclease</fullName>
    </submittedName>
</protein>
<accession>A0A5B0X4I0</accession>
<dbReference type="GO" id="GO:0008408">
    <property type="term" value="F:3'-5' exonuclease activity"/>
    <property type="evidence" value="ECO:0007669"/>
    <property type="project" value="TreeGrafter"/>
</dbReference>
<comment type="caution">
    <text evidence="5">The sequence shown here is derived from an EMBL/GenBank/DDBJ whole genome shotgun (WGS) entry which is preliminary data.</text>
</comment>